<dbReference type="OMA" id="MKMREWA"/>
<accession>V7D1V8</accession>
<dbReference type="Gramene" id="ESW35648">
    <property type="protein sequence ID" value="ESW35648"/>
    <property type="gene ID" value="PHAVU_001G252700g"/>
</dbReference>
<sequence>MSVEAFAMAGMDYMENTVNGGALEQSFKQLQAPPVMAEKGDYSSCLGLDSEMAMEWVKMKMREWAIEVASNNHTKANLRVSEILLIVDNHHIMHSTLENVTVEDHTSD</sequence>
<keyword evidence="2" id="KW-1185">Reference proteome</keyword>
<dbReference type="EMBL" id="CM002288">
    <property type="protein sequence ID" value="ESW35648.1"/>
    <property type="molecule type" value="Genomic_DNA"/>
</dbReference>
<name>V7D1V8_PHAVU</name>
<dbReference type="Proteomes" id="UP000000226">
    <property type="component" value="Chromosome 1"/>
</dbReference>
<dbReference type="OrthoDB" id="1719622at2759"/>
<proteinExistence type="predicted"/>
<dbReference type="AlphaFoldDB" id="V7D1V8"/>
<organism evidence="1 2">
    <name type="scientific">Phaseolus vulgaris</name>
    <name type="common">Kidney bean</name>
    <name type="synonym">French bean</name>
    <dbReference type="NCBI Taxonomy" id="3885"/>
    <lineage>
        <taxon>Eukaryota</taxon>
        <taxon>Viridiplantae</taxon>
        <taxon>Streptophyta</taxon>
        <taxon>Embryophyta</taxon>
        <taxon>Tracheophyta</taxon>
        <taxon>Spermatophyta</taxon>
        <taxon>Magnoliopsida</taxon>
        <taxon>eudicotyledons</taxon>
        <taxon>Gunneridae</taxon>
        <taxon>Pentapetalae</taxon>
        <taxon>rosids</taxon>
        <taxon>fabids</taxon>
        <taxon>Fabales</taxon>
        <taxon>Fabaceae</taxon>
        <taxon>Papilionoideae</taxon>
        <taxon>50 kb inversion clade</taxon>
        <taxon>NPAAA clade</taxon>
        <taxon>indigoferoid/millettioid clade</taxon>
        <taxon>Phaseoleae</taxon>
        <taxon>Phaseolus</taxon>
    </lineage>
</organism>
<protein>
    <submittedName>
        <fullName evidence="1">Uncharacterized protein</fullName>
    </submittedName>
</protein>
<gene>
    <name evidence="1" type="ORF">PHAVU_001G252700g</name>
</gene>
<reference evidence="2" key="1">
    <citation type="journal article" date="2014" name="Nat. Genet.">
        <title>A reference genome for common bean and genome-wide analysis of dual domestications.</title>
        <authorList>
            <person name="Schmutz J."/>
            <person name="McClean P.E."/>
            <person name="Mamidi S."/>
            <person name="Wu G.A."/>
            <person name="Cannon S.B."/>
            <person name="Grimwood J."/>
            <person name="Jenkins J."/>
            <person name="Shu S."/>
            <person name="Song Q."/>
            <person name="Chavarro C."/>
            <person name="Torres-Torres M."/>
            <person name="Geffroy V."/>
            <person name="Moghaddam S.M."/>
            <person name="Gao D."/>
            <person name="Abernathy B."/>
            <person name="Barry K."/>
            <person name="Blair M."/>
            <person name="Brick M.A."/>
            <person name="Chovatia M."/>
            <person name="Gepts P."/>
            <person name="Goodstein D.M."/>
            <person name="Gonzales M."/>
            <person name="Hellsten U."/>
            <person name="Hyten D.L."/>
            <person name="Jia G."/>
            <person name="Kelly J.D."/>
            <person name="Kudrna D."/>
            <person name="Lee R."/>
            <person name="Richard M.M."/>
            <person name="Miklas P.N."/>
            <person name="Osorno J.M."/>
            <person name="Rodrigues J."/>
            <person name="Thareau V."/>
            <person name="Urrea C.A."/>
            <person name="Wang M."/>
            <person name="Yu Y."/>
            <person name="Zhang M."/>
            <person name="Wing R.A."/>
            <person name="Cregan P.B."/>
            <person name="Rokhsar D.S."/>
            <person name="Jackson S.A."/>
        </authorList>
    </citation>
    <scope>NUCLEOTIDE SEQUENCE [LARGE SCALE GENOMIC DNA]</scope>
    <source>
        <strain evidence="2">cv. G19833</strain>
    </source>
</reference>
<evidence type="ECO:0000313" key="2">
    <source>
        <dbReference type="Proteomes" id="UP000000226"/>
    </source>
</evidence>
<evidence type="ECO:0000313" key="1">
    <source>
        <dbReference type="EMBL" id="ESW35648.1"/>
    </source>
</evidence>